<name>A0A1G8L337_9RHOO</name>
<dbReference type="Proteomes" id="UP000198607">
    <property type="component" value="Unassembled WGS sequence"/>
</dbReference>
<dbReference type="STRING" id="83767.SAMN05660652_03555"/>
<evidence type="ECO:0000313" key="2">
    <source>
        <dbReference type="Proteomes" id="UP000198607"/>
    </source>
</evidence>
<organism evidence="1 2">
    <name type="scientific">Propionivibrio dicarboxylicus</name>
    <dbReference type="NCBI Taxonomy" id="83767"/>
    <lineage>
        <taxon>Bacteria</taxon>
        <taxon>Pseudomonadati</taxon>
        <taxon>Pseudomonadota</taxon>
        <taxon>Betaproteobacteria</taxon>
        <taxon>Rhodocyclales</taxon>
        <taxon>Rhodocyclaceae</taxon>
        <taxon>Propionivibrio</taxon>
    </lineage>
</organism>
<dbReference type="AlphaFoldDB" id="A0A1G8L337"/>
<sequence>MSALTDLHQEIDARVDNIRASHPDWLCGKGCDGCCRQLAELPRLTHSEWALLQTGLSTLDEPQRAAIRQRLADLGPTPARPVTCPLLDPATGACPVYAHRPTACRTYGFYAERDRLLVCGRIAAQDAEGKLTTVIWGNHARIDRALAETGEVRSLAEWFKACFGRARGPRCR</sequence>
<gene>
    <name evidence="1" type="ORF">SAMN05660652_03555</name>
</gene>
<protein>
    <submittedName>
        <fullName evidence="1">Fe-S-cluster containining protein</fullName>
    </submittedName>
</protein>
<dbReference type="RefSeq" id="WP_091939635.1">
    <property type="nucleotide sequence ID" value="NZ_FNCY01000020.1"/>
</dbReference>
<dbReference type="Pfam" id="PF03692">
    <property type="entry name" value="CxxCxxCC"/>
    <property type="match status" value="1"/>
</dbReference>
<dbReference type="EMBL" id="FNCY01000020">
    <property type="protein sequence ID" value="SDI50065.1"/>
    <property type="molecule type" value="Genomic_DNA"/>
</dbReference>
<dbReference type="OrthoDB" id="9806610at2"/>
<reference evidence="1 2" key="1">
    <citation type="submission" date="2016-10" db="EMBL/GenBank/DDBJ databases">
        <authorList>
            <person name="de Groot N.N."/>
        </authorList>
    </citation>
    <scope>NUCLEOTIDE SEQUENCE [LARGE SCALE GENOMIC DNA]</scope>
    <source>
        <strain evidence="1 2">DSM 5885</strain>
    </source>
</reference>
<dbReference type="InterPro" id="IPR005358">
    <property type="entry name" value="Puta_zinc/iron-chelating_dom"/>
</dbReference>
<evidence type="ECO:0000313" key="1">
    <source>
        <dbReference type="EMBL" id="SDI50065.1"/>
    </source>
</evidence>
<keyword evidence="2" id="KW-1185">Reference proteome</keyword>
<proteinExistence type="predicted"/>
<accession>A0A1G8L337</accession>